<dbReference type="GO" id="GO:0003723">
    <property type="term" value="F:RNA binding"/>
    <property type="evidence" value="ECO:0007669"/>
    <property type="project" value="InterPro"/>
</dbReference>
<reference evidence="16" key="1">
    <citation type="submission" date="2016-11" db="UniProtKB">
        <authorList>
            <consortium name="WormBaseParasite"/>
        </authorList>
    </citation>
    <scope>IDENTIFICATION</scope>
</reference>
<dbReference type="CDD" id="cd22679">
    <property type="entry name" value="FHA_SLMAP"/>
    <property type="match status" value="1"/>
</dbReference>
<dbReference type="CDD" id="cd21912">
    <property type="entry name" value="CC1_T3JAM"/>
    <property type="match status" value="1"/>
</dbReference>
<keyword evidence="4" id="KW-0687">Ribonucleoprotein</keyword>
<evidence type="ECO:0000256" key="1">
    <source>
        <dbReference type="ARBA" id="ARBA00007102"/>
    </source>
</evidence>
<dbReference type="InterPro" id="IPR004123">
    <property type="entry name" value="Dim1"/>
</dbReference>
<keyword evidence="15" id="KW-1185">Reference proteome</keyword>
<dbReference type="GO" id="GO:0000398">
    <property type="term" value="P:mRNA splicing, via spliceosome"/>
    <property type="evidence" value="ECO:0007669"/>
    <property type="project" value="InterPro"/>
</dbReference>
<evidence type="ECO:0000256" key="13">
    <source>
        <dbReference type="SAM" id="MobiDB-lite"/>
    </source>
</evidence>
<organism evidence="15 16">
    <name type="scientific">Macrostomum lignano</name>
    <dbReference type="NCBI Taxonomy" id="282301"/>
    <lineage>
        <taxon>Eukaryota</taxon>
        <taxon>Metazoa</taxon>
        <taxon>Spiralia</taxon>
        <taxon>Lophotrochozoa</taxon>
        <taxon>Platyhelminthes</taxon>
        <taxon>Rhabditophora</taxon>
        <taxon>Macrostomorpha</taxon>
        <taxon>Macrostomida</taxon>
        <taxon>Macrostomidae</taxon>
        <taxon>Macrostomum</taxon>
    </lineage>
</organism>
<dbReference type="AlphaFoldDB" id="A0A1I8GFA4"/>
<dbReference type="Pfam" id="PF00338">
    <property type="entry name" value="Ribosomal_S10"/>
    <property type="match status" value="2"/>
</dbReference>
<evidence type="ECO:0000256" key="10">
    <source>
        <dbReference type="ARBA" id="ARBA00078681"/>
    </source>
</evidence>
<dbReference type="InterPro" id="IPR005729">
    <property type="entry name" value="Ribosomal_uS10_euk/arc"/>
</dbReference>
<feature type="compositionally biased region" description="Low complexity" evidence="13">
    <location>
        <begin position="876"/>
        <end position="886"/>
    </location>
</feature>
<evidence type="ECO:0000256" key="3">
    <source>
        <dbReference type="ARBA" id="ARBA00022980"/>
    </source>
</evidence>
<proteinExistence type="inferred from homology"/>
<dbReference type="Gene3D" id="3.40.30.10">
    <property type="entry name" value="Glutaredoxin"/>
    <property type="match status" value="1"/>
</dbReference>
<comment type="function">
    <text evidence="7">Plays a role in pre-mRNA splicing as component of the U5 snRNP and U4/U6-U5 tri-snRNP complexes that are involved in spliceosome assembly, and as component of the precatalytic spliceosome (spliceosome B complex).</text>
</comment>
<evidence type="ECO:0000259" key="14">
    <source>
        <dbReference type="PROSITE" id="PS50006"/>
    </source>
</evidence>
<feature type="compositionally biased region" description="Low complexity" evidence="13">
    <location>
        <begin position="390"/>
        <end position="399"/>
    </location>
</feature>
<dbReference type="GO" id="GO:0046540">
    <property type="term" value="C:U4/U6 x U5 tri-snRNP complex"/>
    <property type="evidence" value="ECO:0007669"/>
    <property type="project" value="InterPro"/>
</dbReference>
<evidence type="ECO:0000256" key="8">
    <source>
        <dbReference type="ARBA" id="ARBA00065304"/>
    </source>
</evidence>
<dbReference type="PROSITE" id="PS00361">
    <property type="entry name" value="RIBOSOMAL_S10"/>
    <property type="match status" value="2"/>
</dbReference>
<sequence>MSYMLPHLTNGWQVDQAILSEEDRLVIIRFGHDWDPACMVMDETLFKVAEKVKNFAVIYLVDIQKVPNFNKMYELYDPCTVMFFYRNKHIMIDLGTGNNNKINWPVEDTGEFIDIVETVFRGARKGRVSLATVAMDAKDGKEELQSAQVHRIRITLTSKNVRSLEKVCADLIKGAKDKNLPVKGPVRMPTKVLSLTTRKTPCGEGSKTWDRYRLRLHKRLIDLQSPAETVKQITSISIEPEVEVEVTVANLATVAMDAKDGKEELQSAQVHRIRITLTSKNVRSLEKVCADLIKGAKDKNLPVKGPVRMPTKVLSLTTRKTPCGEGSKTWDRYRLRLHKRLIDLQSPAETVKQITSISIEPEVEVEVTVSQDVKRDPGGTKSSQRRKQQKQQQKQQQQQQEVAMRECKVFDVVDELNNGLEDLPVVCLKSLPQSHPFSERRVPLGQEAVKIGRSVAKSKPSIDNAIFDCKVLSRNHALLWYESGQFWLKDTKSSNGTYVNNQRLGKGNEESPPRRLLSGDILQFGVEVVENSKKVTHGCVIASVFLYHADGSEDKRPDSASLSSAASAFVPPGSEADAEAVAAAAASAAAANTVSQEQVHQLSQYLQEALHRERLLTVKLDKFRELLDSIAGVSAGAWTTVLDQEQLTQRLELLEAQVAAAGVNSDSDADDRDRAAAGDSLSAAVRAGAAAEETLKRRLETALVECGAAVHRAGELERAWRDSQDECQHLRAERDRTEDRLRELGERLAQELDELGSQLAKEMERNSSLKSRIKELGEALNDGQREPQSGRSGAVERADAEAQTVADSGAPAPQTGPQADLLKAQLQACKTQLRDQQASLDASSAKVDDLHTRLESALSCLNQLETRMLELEAQKQLRQQRPRQQLPRPPSPGSNGQQNAAWLLDLLRCLRADPIAVEKAERQLLQPLLKSSPTLQAALQ</sequence>
<feature type="domain" description="FHA" evidence="14">
    <location>
        <begin position="449"/>
        <end position="504"/>
    </location>
</feature>
<dbReference type="GO" id="GO:0015935">
    <property type="term" value="C:small ribosomal subunit"/>
    <property type="evidence" value="ECO:0007669"/>
    <property type="project" value="InterPro"/>
</dbReference>
<dbReference type="WBParaSite" id="maker-uti_cns_0001830-snap-gene-0.3-mRNA-1">
    <property type="protein sequence ID" value="maker-uti_cns_0001830-snap-gene-0.3-mRNA-1"/>
    <property type="gene ID" value="maker-uti_cns_0001830-snap-gene-0.3"/>
</dbReference>
<dbReference type="InterPro" id="IPR001848">
    <property type="entry name" value="Ribosomal_uS10"/>
</dbReference>
<feature type="region of interest" description="Disordered" evidence="13">
    <location>
        <begin position="778"/>
        <end position="817"/>
    </location>
</feature>
<dbReference type="InterPro" id="IPR036249">
    <property type="entry name" value="Thioredoxin-like_sf"/>
</dbReference>
<evidence type="ECO:0000256" key="4">
    <source>
        <dbReference type="ARBA" id="ARBA00023274"/>
    </source>
</evidence>
<evidence type="ECO:0000256" key="12">
    <source>
        <dbReference type="ARBA" id="ARBA00081873"/>
    </source>
</evidence>
<dbReference type="InterPro" id="IPR036838">
    <property type="entry name" value="Ribosomal_uS10_dom_sf"/>
</dbReference>
<dbReference type="SMART" id="SM00240">
    <property type="entry name" value="FHA"/>
    <property type="match status" value="1"/>
</dbReference>
<dbReference type="SUPFAM" id="SSF54999">
    <property type="entry name" value="Ribosomal protein S10"/>
    <property type="match status" value="2"/>
</dbReference>
<dbReference type="InterPro" id="IPR000253">
    <property type="entry name" value="FHA_dom"/>
</dbReference>
<evidence type="ECO:0000256" key="5">
    <source>
        <dbReference type="ARBA" id="ARBA00035162"/>
    </source>
</evidence>
<protein>
    <recommendedName>
        <fullName evidence="5">Small ribosomal subunit protein uS10</fullName>
    </recommendedName>
    <alternativeName>
        <fullName evidence="6">40S ribosomal protein S20</fullName>
    </alternativeName>
    <alternativeName>
        <fullName evidence="12">DIM1 protein homolog</fullName>
    </alternativeName>
    <alternativeName>
        <fullName evidence="10">Spliceosomal U5 snRNP-specific 15 kDa protein</fullName>
    </alternativeName>
    <alternativeName>
        <fullName evidence="11">Thioredoxin-like U5 snRNP protein U5-15kD</fullName>
    </alternativeName>
    <alternativeName>
        <fullName evidence="9">Thioredoxin-like protein 4A</fullName>
    </alternativeName>
</protein>
<keyword evidence="3" id="KW-0689">Ribosomal protein</keyword>
<dbReference type="NCBIfam" id="TIGR01046">
    <property type="entry name" value="uS10_euk_arch"/>
    <property type="match status" value="2"/>
</dbReference>
<dbReference type="PRINTS" id="PR00971">
    <property type="entry name" value="RIBOSOMALS10"/>
</dbReference>
<dbReference type="SUPFAM" id="SSF49879">
    <property type="entry name" value="SMAD/FHA domain"/>
    <property type="match status" value="1"/>
</dbReference>
<comment type="similarity">
    <text evidence="2">Belongs to the DIM1 family.</text>
</comment>
<dbReference type="InterPro" id="IPR027486">
    <property type="entry name" value="Ribosomal_uS10_dom"/>
</dbReference>
<dbReference type="Proteomes" id="UP000095280">
    <property type="component" value="Unplaced"/>
</dbReference>
<dbReference type="Gene3D" id="3.30.70.600">
    <property type="entry name" value="Ribosomal protein S10 domain"/>
    <property type="match status" value="2"/>
</dbReference>
<evidence type="ECO:0000256" key="6">
    <source>
        <dbReference type="ARBA" id="ARBA00035450"/>
    </source>
</evidence>
<dbReference type="SUPFAM" id="SSF52833">
    <property type="entry name" value="Thioredoxin-like"/>
    <property type="match status" value="1"/>
</dbReference>
<accession>A0A1I8GFA4</accession>
<dbReference type="GO" id="GO:0003735">
    <property type="term" value="F:structural constituent of ribosome"/>
    <property type="evidence" value="ECO:0007669"/>
    <property type="project" value="InterPro"/>
</dbReference>
<dbReference type="PROSITE" id="PS50006">
    <property type="entry name" value="FHA_DOMAIN"/>
    <property type="match status" value="1"/>
</dbReference>
<dbReference type="FunFam" id="3.30.70.600:FF:000002">
    <property type="entry name" value="40S ribosomal protein S20"/>
    <property type="match status" value="2"/>
</dbReference>
<dbReference type="PANTHER" id="PTHR11700">
    <property type="entry name" value="30S RIBOSOMAL PROTEIN S10 FAMILY MEMBER"/>
    <property type="match status" value="1"/>
</dbReference>
<name>A0A1I8GFA4_9PLAT</name>
<dbReference type="InterPro" id="IPR008984">
    <property type="entry name" value="SMAD_FHA_dom_sf"/>
</dbReference>
<evidence type="ECO:0000256" key="2">
    <source>
        <dbReference type="ARBA" id="ARBA00008241"/>
    </source>
</evidence>
<dbReference type="Pfam" id="PF00498">
    <property type="entry name" value="FHA"/>
    <property type="match status" value="1"/>
</dbReference>
<dbReference type="InterPro" id="IPR018268">
    <property type="entry name" value="Ribosomal_uS10_CS"/>
</dbReference>
<evidence type="ECO:0000256" key="11">
    <source>
        <dbReference type="ARBA" id="ARBA00080167"/>
    </source>
</evidence>
<evidence type="ECO:0000313" key="16">
    <source>
        <dbReference type="WBParaSite" id="maker-uti_cns_0001830-snap-gene-0.3-mRNA-1"/>
    </source>
</evidence>
<dbReference type="HAMAP" id="MF_00508">
    <property type="entry name" value="Ribosomal_uS10"/>
    <property type="match status" value="2"/>
</dbReference>
<dbReference type="Gene3D" id="2.60.200.20">
    <property type="match status" value="1"/>
</dbReference>
<dbReference type="GO" id="GO:0006412">
    <property type="term" value="P:translation"/>
    <property type="evidence" value="ECO:0007669"/>
    <property type="project" value="InterPro"/>
</dbReference>
<dbReference type="SMART" id="SM01410">
    <property type="entry name" value="DIM1"/>
    <property type="match status" value="1"/>
</dbReference>
<feature type="region of interest" description="Disordered" evidence="13">
    <location>
        <begin position="876"/>
        <end position="898"/>
    </location>
</feature>
<dbReference type="FunFam" id="3.40.30.10:FF:000004">
    <property type="entry name" value="Spliceosomal protein DIB1"/>
    <property type="match status" value="1"/>
</dbReference>
<comment type="similarity">
    <text evidence="1">Belongs to the universal ribosomal protein uS10 family.</text>
</comment>
<dbReference type="SMART" id="SM01403">
    <property type="entry name" value="Ribosomal_S10"/>
    <property type="match status" value="2"/>
</dbReference>
<dbReference type="Pfam" id="PF02966">
    <property type="entry name" value="DIM1"/>
    <property type="match status" value="1"/>
</dbReference>
<evidence type="ECO:0000256" key="9">
    <source>
        <dbReference type="ARBA" id="ARBA00074493"/>
    </source>
</evidence>
<feature type="region of interest" description="Disordered" evidence="13">
    <location>
        <begin position="368"/>
        <end position="399"/>
    </location>
</feature>
<dbReference type="CDD" id="cd02954">
    <property type="entry name" value="DIM1"/>
    <property type="match status" value="1"/>
</dbReference>
<evidence type="ECO:0000313" key="15">
    <source>
        <dbReference type="Proteomes" id="UP000095280"/>
    </source>
</evidence>
<evidence type="ECO:0000256" key="7">
    <source>
        <dbReference type="ARBA" id="ARBA00058660"/>
    </source>
</evidence>
<comment type="subunit">
    <text evidence="8">Component of the precatalytic spliceosome (spliceosome B complex). Component of the U5 snRNP complex. Component of the U4/U6-U5 tri-snRNP complex. The U4/U6-U5 tri-snRNP complex is a building block of the precatalytic spliceosome (spliceosome B complex). The U4/U6-U5 tri-snRNP complex is composed of the U4, U6 and U5 snRNAs and at least PRPF3, PRPF4, PRPF6, PRPF8, PRPF31, SNRNP200, TXNL4A, SNRNP40, SNRPB, SNRPD1, SNRPD2, SNRPD3, SNRPE, SNRPF, SNRPG, DDX23, CD2BP2, PPIH, SNU13, EFTUD2, SART1 and USP39, plus LSM2, LSM3, LSM4, LSM5, LSM6, LSM7 and LSM8. Directly interacts with CD2BP2. Interacts with HNRPF, HNRPH2, NEDD9 and PQBP1. Interacts with ERBB4.</text>
</comment>